<dbReference type="RefSeq" id="WP_154943019.1">
    <property type="nucleotide sequence ID" value="NZ_VIXA01000004.1"/>
</dbReference>
<dbReference type="PANTHER" id="PTHR30349">
    <property type="entry name" value="PHAGE INTEGRASE-RELATED"/>
    <property type="match status" value="1"/>
</dbReference>
<evidence type="ECO:0000313" key="8">
    <source>
        <dbReference type="Proteomes" id="UP000319927"/>
    </source>
</evidence>
<dbReference type="InterPro" id="IPR011010">
    <property type="entry name" value="DNA_brk_join_enz"/>
</dbReference>
<reference evidence="7 8" key="1">
    <citation type="submission" date="2019-06" db="EMBL/GenBank/DDBJ databases">
        <title>Sequencing the genomes of 1000 actinobacteria strains.</title>
        <authorList>
            <person name="Klenk H.-P."/>
        </authorList>
    </citation>
    <scope>NUCLEOTIDE SEQUENCE [LARGE SCALE GENOMIC DNA]</scope>
    <source>
        <strain evidence="7 8">DSM 102131</strain>
    </source>
</reference>
<organism evidence="7 8">
    <name type="scientific">Micromonospora palomenae</name>
    <dbReference type="NCBI Taxonomy" id="1461247"/>
    <lineage>
        <taxon>Bacteria</taxon>
        <taxon>Bacillati</taxon>
        <taxon>Actinomycetota</taxon>
        <taxon>Actinomycetes</taxon>
        <taxon>Micromonosporales</taxon>
        <taxon>Micromonosporaceae</taxon>
        <taxon>Micromonospora</taxon>
    </lineage>
</organism>
<dbReference type="InterPro" id="IPR050090">
    <property type="entry name" value="Tyrosine_recombinase_XerCD"/>
</dbReference>
<evidence type="ECO:0000259" key="6">
    <source>
        <dbReference type="PROSITE" id="PS51900"/>
    </source>
</evidence>
<dbReference type="PROSITE" id="PS51900">
    <property type="entry name" value="CB"/>
    <property type="match status" value="1"/>
</dbReference>
<dbReference type="CDD" id="cd01189">
    <property type="entry name" value="INT_ICEBs1_C_like"/>
    <property type="match status" value="1"/>
</dbReference>
<dbReference type="AlphaFoldDB" id="A0A561VKA0"/>
<dbReference type="GO" id="GO:0015074">
    <property type="term" value="P:DNA integration"/>
    <property type="evidence" value="ECO:0007669"/>
    <property type="project" value="InterPro"/>
</dbReference>
<name>A0A561VKA0_9ACTN</name>
<evidence type="ECO:0000256" key="1">
    <source>
        <dbReference type="ARBA" id="ARBA00008857"/>
    </source>
</evidence>
<keyword evidence="3" id="KW-0233">DNA recombination</keyword>
<dbReference type="PANTHER" id="PTHR30349:SF64">
    <property type="entry name" value="PROPHAGE INTEGRASE INTD-RELATED"/>
    <property type="match status" value="1"/>
</dbReference>
<keyword evidence="2 4" id="KW-0238">DNA-binding</keyword>
<evidence type="ECO:0000256" key="3">
    <source>
        <dbReference type="ARBA" id="ARBA00023172"/>
    </source>
</evidence>
<dbReference type="GO" id="GO:0006310">
    <property type="term" value="P:DNA recombination"/>
    <property type="evidence" value="ECO:0007669"/>
    <property type="project" value="UniProtKB-KW"/>
</dbReference>
<proteinExistence type="inferred from homology"/>
<dbReference type="PROSITE" id="PS51898">
    <property type="entry name" value="TYR_RECOMBINASE"/>
    <property type="match status" value="1"/>
</dbReference>
<feature type="domain" description="Core-binding (CB)" evidence="6">
    <location>
        <begin position="58"/>
        <end position="137"/>
    </location>
</feature>
<dbReference type="Pfam" id="PF00589">
    <property type="entry name" value="Phage_integrase"/>
    <property type="match status" value="1"/>
</dbReference>
<dbReference type="Gene3D" id="1.10.443.10">
    <property type="entry name" value="Intergrase catalytic core"/>
    <property type="match status" value="1"/>
</dbReference>
<gene>
    <name evidence="7" type="ORF">FHX75_14325</name>
</gene>
<dbReference type="Proteomes" id="UP000319927">
    <property type="component" value="Unassembled WGS sequence"/>
</dbReference>
<feature type="domain" description="Tyr recombinase" evidence="5">
    <location>
        <begin position="160"/>
        <end position="393"/>
    </location>
</feature>
<dbReference type="InterPro" id="IPR044068">
    <property type="entry name" value="CB"/>
</dbReference>
<dbReference type="EMBL" id="VIXA01000004">
    <property type="protein sequence ID" value="TWG11994.1"/>
    <property type="molecule type" value="Genomic_DNA"/>
</dbReference>
<comment type="similarity">
    <text evidence="1">Belongs to the 'phage' integrase family.</text>
</comment>
<dbReference type="SUPFAM" id="SSF56349">
    <property type="entry name" value="DNA breaking-rejoining enzymes"/>
    <property type="match status" value="1"/>
</dbReference>
<dbReference type="Gene3D" id="1.10.150.130">
    <property type="match status" value="1"/>
</dbReference>
<dbReference type="InterPro" id="IPR010998">
    <property type="entry name" value="Integrase_recombinase_N"/>
</dbReference>
<dbReference type="InterPro" id="IPR013762">
    <property type="entry name" value="Integrase-like_cat_sf"/>
</dbReference>
<dbReference type="GO" id="GO:0003677">
    <property type="term" value="F:DNA binding"/>
    <property type="evidence" value="ECO:0007669"/>
    <property type="project" value="UniProtKB-UniRule"/>
</dbReference>
<keyword evidence="8" id="KW-1185">Reference proteome</keyword>
<evidence type="ECO:0000256" key="2">
    <source>
        <dbReference type="ARBA" id="ARBA00023125"/>
    </source>
</evidence>
<evidence type="ECO:0000259" key="5">
    <source>
        <dbReference type="PROSITE" id="PS51898"/>
    </source>
</evidence>
<dbReference type="InterPro" id="IPR002104">
    <property type="entry name" value="Integrase_catalytic"/>
</dbReference>
<evidence type="ECO:0000313" key="7">
    <source>
        <dbReference type="EMBL" id="TWG11994.1"/>
    </source>
</evidence>
<evidence type="ECO:0000256" key="4">
    <source>
        <dbReference type="PROSITE-ProRule" id="PRU01248"/>
    </source>
</evidence>
<accession>A0A561VKA0</accession>
<dbReference type="OrthoDB" id="1822491at2"/>
<comment type="caution">
    <text evidence="7">The sequence shown here is derived from an EMBL/GenBank/DDBJ whole genome shotgun (WGS) entry which is preliminary data.</text>
</comment>
<sequence length="405" mass="44997">MGHIVKTPAGTFRANWRDASGRQKAKTFPTRRQAAAFLAETETAVARGGYVDPHAGRLLFGKYAERWRESRNDELTTRARDASILRTHVLPRWSDVPLSRIDHLAVQHWVTDLGTRRSPATVAECYRLLSAVLRSAVRDRLIGADPCDGVKLPSRRKKDTDGRVLSRADLVARLLQAVPDRYRALVALAGGTGLRWGECTGLRWESLDLAAKTVEVVRVAVEVAGTVTIKPYPKSRAGRRTVPVPEFAVDLLAAHREAFPPGPRGEVFTNSSAGPLRRTLFRARVWRPSLVRAGLLGDVSRLGHFKWRAAWVDLEGVKRTAEFTTEREAVAHVAKMAPGGLRFHDLRHSYATELVSRGVPVNDVQAVMGHEKPSTTLNLYTHRSDGRDQRIRDAFADDPLTPNDN</sequence>
<protein>
    <submittedName>
        <fullName evidence="7">Site-specific recombinase XerD</fullName>
    </submittedName>
</protein>